<comment type="caution">
    <text evidence="1">The sequence shown here is derived from an EMBL/GenBank/DDBJ whole genome shotgun (WGS) entry which is preliminary data.</text>
</comment>
<name>A0A916L9U6_MYCTX</name>
<proteinExistence type="predicted"/>
<reference evidence="2" key="1">
    <citation type="submission" date="2015-03" db="EMBL/GenBank/DDBJ databases">
        <authorList>
            <consortium name="Pathogen Informatics"/>
        </authorList>
    </citation>
    <scope>NUCLEOTIDE SEQUENCE [LARGE SCALE GENOMIC DNA]</scope>
    <source>
        <strain evidence="2">N09902308</strain>
    </source>
</reference>
<dbReference type="AlphaFoldDB" id="A0A916L9U6"/>
<dbReference type="Proteomes" id="UP000039021">
    <property type="component" value="Unassembled WGS sequence"/>
</dbReference>
<accession>A0A916L9U6</accession>
<dbReference type="EMBL" id="CSBK01000561">
    <property type="protein sequence ID" value="COX56302.1"/>
    <property type="molecule type" value="Genomic_DNA"/>
</dbReference>
<protein>
    <submittedName>
        <fullName evidence="1">Uncharacterized protein</fullName>
    </submittedName>
</protein>
<organism evidence="1 2">
    <name type="scientific">Mycobacterium tuberculosis</name>
    <dbReference type="NCBI Taxonomy" id="1773"/>
    <lineage>
        <taxon>Bacteria</taxon>
        <taxon>Bacillati</taxon>
        <taxon>Actinomycetota</taxon>
        <taxon>Actinomycetes</taxon>
        <taxon>Mycobacteriales</taxon>
        <taxon>Mycobacteriaceae</taxon>
        <taxon>Mycobacterium</taxon>
        <taxon>Mycobacterium tuberculosis complex</taxon>
    </lineage>
</organism>
<evidence type="ECO:0000313" key="2">
    <source>
        <dbReference type="Proteomes" id="UP000039021"/>
    </source>
</evidence>
<sequence>MLPIYQPRQCGGVDGFGMCALTYLRQLLWIAKQQQVCGRGRHGDGIGQAELASLVDHQQIQAGFRHPIAVGEVPRRAADHASGGVADEFCVLAPVDRLPAPSGVVVRLFGDLPRVQASADHTFQQVLHRGVRLGDNANTPGMLGDQLRDHPGRGVRLAGPRRAVHRQV</sequence>
<gene>
    <name evidence="1" type="ORF">ERS007739_01458</name>
</gene>
<evidence type="ECO:0000313" key="1">
    <source>
        <dbReference type="EMBL" id="COX56302.1"/>
    </source>
</evidence>